<dbReference type="SUPFAM" id="SSF53448">
    <property type="entry name" value="Nucleotide-diphospho-sugar transferases"/>
    <property type="match status" value="1"/>
</dbReference>
<dbReference type="PANTHER" id="PTHR31121:SF6">
    <property type="entry name" value="ALPHA-1,2 MANNOSYLTRANSFERASE KTR1"/>
    <property type="match status" value="1"/>
</dbReference>
<dbReference type="GO" id="GO:0005794">
    <property type="term" value="C:Golgi apparatus"/>
    <property type="evidence" value="ECO:0007669"/>
    <property type="project" value="TreeGrafter"/>
</dbReference>
<keyword evidence="4" id="KW-0472">Membrane</keyword>
<evidence type="ECO:0000256" key="1">
    <source>
        <dbReference type="ARBA" id="ARBA00007677"/>
    </source>
</evidence>
<feature type="region of interest" description="Disordered" evidence="3">
    <location>
        <begin position="92"/>
        <end position="127"/>
    </location>
</feature>
<dbReference type="GO" id="GO:0006487">
    <property type="term" value="P:protein N-linked glycosylation"/>
    <property type="evidence" value="ECO:0007669"/>
    <property type="project" value="TreeGrafter"/>
</dbReference>
<evidence type="ECO:0000256" key="4">
    <source>
        <dbReference type="SAM" id="Phobius"/>
    </source>
</evidence>
<evidence type="ECO:0000313" key="6">
    <source>
        <dbReference type="Proteomes" id="UP000245768"/>
    </source>
</evidence>
<accession>A0A316YB48</accession>
<evidence type="ECO:0000256" key="2">
    <source>
        <dbReference type="ARBA" id="ARBA00022679"/>
    </source>
</evidence>
<reference evidence="5" key="1">
    <citation type="journal article" date="2018" name="Mol. Biol. Evol.">
        <title>Broad Genomic Sampling Reveals a Smut Pathogenic Ancestry of the Fungal Clade Ustilaginomycotina.</title>
        <authorList>
            <person name="Kijpornyongpan T."/>
            <person name="Mondo S.J."/>
            <person name="Barry K."/>
            <person name="Sandor L."/>
            <person name="Lee J."/>
            <person name="Lipzen A."/>
            <person name="Pangilinan J."/>
            <person name="LaButti K."/>
            <person name="Hainaut M."/>
            <person name="Henrissat B."/>
            <person name="Grigoriev I.V."/>
            <person name="Spatafora J.W."/>
            <person name="Aime M.C."/>
        </authorList>
    </citation>
    <scope>NUCLEOTIDE SEQUENCE [LARGE SCALE GENOMIC DNA]</scope>
    <source>
        <strain evidence="5">MCA 4198</strain>
    </source>
</reference>
<sequence length="450" mass="51187">MLLPVSARGKGRPAARNRPLAVVFVVVLTALGFLAWLNLVPSTRVGFREASSFSSPSDSTSTSSDTHSATLALEALAEAAAATSSAADTAAVPAPSSLQADEEVSGGATQGKDGNLYPPTFVPSQANTQPRVNAGFIVLVRNEELEDMKSSMRQVEYRFNRKYGYPWIFLNDQPFTDEFKDGVRKVTRSEVRFGQVPHEHWSYPSWISEDKAAETRERMKNVVYGSSESYRHMCRWNSGFFFRHNLTLDLDYYWRVEPGIKLYCDVDYDPFAFMQLNNKTYGFTITAREFRETVPTLWQTTKAFMDEHPEHVAERNIMQFLTATEGGDDWNTCHFWSNFEIGDLNFFRSKAYLDFFDYLDKQGGFFYERWGDAPVHTIAASLLQDKCKVHHFDDIGYKHSSWDHCPANGAYHDSGRCDCNPSQSFDRHSWSCLNLWWASSDEGYPSYAVP</sequence>
<organism evidence="5 6">
    <name type="scientific">Acaromyces ingoldii</name>
    <dbReference type="NCBI Taxonomy" id="215250"/>
    <lineage>
        <taxon>Eukaryota</taxon>
        <taxon>Fungi</taxon>
        <taxon>Dikarya</taxon>
        <taxon>Basidiomycota</taxon>
        <taxon>Ustilaginomycotina</taxon>
        <taxon>Exobasidiomycetes</taxon>
        <taxon>Exobasidiales</taxon>
        <taxon>Cryptobasidiaceae</taxon>
        <taxon>Acaromyces</taxon>
    </lineage>
</organism>
<feature type="transmembrane region" description="Helical" evidence="4">
    <location>
        <begin position="20"/>
        <end position="39"/>
    </location>
</feature>
<dbReference type="Proteomes" id="UP000245768">
    <property type="component" value="Unassembled WGS sequence"/>
</dbReference>
<dbReference type="RefSeq" id="XP_025373727.1">
    <property type="nucleotide sequence ID" value="XM_025525400.1"/>
</dbReference>
<keyword evidence="4" id="KW-1133">Transmembrane helix</keyword>
<evidence type="ECO:0000256" key="3">
    <source>
        <dbReference type="SAM" id="MobiDB-lite"/>
    </source>
</evidence>
<name>A0A316YB48_9BASI</name>
<protein>
    <submittedName>
        <fullName evidence="5">Glycosyl transferase</fullName>
    </submittedName>
</protein>
<dbReference type="InterPro" id="IPR029044">
    <property type="entry name" value="Nucleotide-diphossugar_trans"/>
</dbReference>
<dbReference type="PANTHER" id="PTHR31121">
    <property type="entry name" value="ALPHA-1,2 MANNOSYLTRANSFERASE KTR1"/>
    <property type="match status" value="1"/>
</dbReference>
<keyword evidence="2 5" id="KW-0808">Transferase</keyword>
<dbReference type="GO" id="GO:0000032">
    <property type="term" value="P:cell wall mannoprotein biosynthetic process"/>
    <property type="evidence" value="ECO:0007669"/>
    <property type="project" value="TreeGrafter"/>
</dbReference>
<dbReference type="Gene3D" id="3.90.550.10">
    <property type="entry name" value="Spore Coat Polysaccharide Biosynthesis Protein SpsA, Chain A"/>
    <property type="match status" value="1"/>
</dbReference>
<dbReference type="InterPro" id="IPR002685">
    <property type="entry name" value="Glyco_trans_15"/>
</dbReference>
<keyword evidence="6" id="KW-1185">Reference proteome</keyword>
<gene>
    <name evidence="5" type="ORF">FA10DRAFT_304848</name>
</gene>
<dbReference type="FunFam" id="3.90.550.10:FF:000051">
    <property type="entry name" value="Alpha-1,2-mannosyltransferase (Ktr4)"/>
    <property type="match status" value="1"/>
</dbReference>
<evidence type="ECO:0000313" key="5">
    <source>
        <dbReference type="EMBL" id="PWN86529.1"/>
    </source>
</evidence>
<dbReference type="InParanoid" id="A0A316YB48"/>
<keyword evidence="4" id="KW-0812">Transmembrane</keyword>
<dbReference type="STRING" id="215250.A0A316YB48"/>
<dbReference type="AlphaFoldDB" id="A0A316YB48"/>
<dbReference type="GeneID" id="37047316"/>
<dbReference type="Pfam" id="PF01793">
    <property type="entry name" value="Glyco_transf_15"/>
    <property type="match status" value="1"/>
</dbReference>
<dbReference type="FunCoup" id="A0A316YB48">
    <property type="interactions" value="99"/>
</dbReference>
<dbReference type="GO" id="GO:0016020">
    <property type="term" value="C:membrane"/>
    <property type="evidence" value="ECO:0007669"/>
    <property type="project" value="InterPro"/>
</dbReference>
<proteinExistence type="inferred from homology"/>
<dbReference type="GO" id="GO:0000026">
    <property type="term" value="F:alpha-1,2-mannosyltransferase activity"/>
    <property type="evidence" value="ECO:0007669"/>
    <property type="project" value="TreeGrafter"/>
</dbReference>
<dbReference type="OrthoDB" id="439943at2759"/>
<comment type="similarity">
    <text evidence="1">Belongs to the glycosyltransferase 15 family.</text>
</comment>
<dbReference type="EMBL" id="KZ819644">
    <property type="protein sequence ID" value="PWN86529.1"/>
    <property type="molecule type" value="Genomic_DNA"/>
</dbReference>